<dbReference type="Pfam" id="PF00226">
    <property type="entry name" value="DnaJ"/>
    <property type="match status" value="1"/>
</dbReference>
<dbReference type="EMBL" id="JBJQOH010000004">
    <property type="protein sequence ID" value="KAL3688872.1"/>
    <property type="molecule type" value="Genomic_DNA"/>
</dbReference>
<name>A0ABD3HEI8_9MARC</name>
<accession>A0ABD3HEI8</accession>
<dbReference type="SUPFAM" id="SSF81514">
    <property type="entry name" value="Subunit X (non-heme 7 kDa protein) of cytochrome bc1 complex (Ubiquinol-cytochrome c reductase)"/>
    <property type="match status" value="1"/>
</dbReference>
<dbReference type="PROSITE" id="PS00636">
    <property type="entry name" value="DNAJ_1"/>
    <property type="match status" value="1"/>
</dbReference>
<dbReference type="Gene3D" id="1.10.287.110">
    <property type="entry name" value="DnaJ domain"/>
    <property type="match status" value="1"/>
</dbReference>
<dbReference type="InterPro" id="IPR018253">
    <property type="entry name" value="DnaJ_domain_CS"/>
</dbReference>
<keyword evidence="1" id="KW-1133">Transmembrane helix</keyword>
<dbReference type="PRINTS" id="PR00625">
    <property type="entry name" value="JDOMAIN"/>
</dbReference>
<reference evidence="3 4" key="1">
    <citation type="submission" date="2024-09" db="EMBL/GenBank/DDBJ databases">
        <title>Chromosome-scale assembly of Riccia sorocarpa.</title>
        <authorList>
            <person name="Paukszto L."/>
        </authorList>
    </citation>
    <scope>NUCLEOTIDE SEQUENCE [LARGE SCALE GENOMIC DNA]</scope>
    <source>
        <strain evidence="3">LP-2024</strain>
        <tissue evidence="3">Aerial parts of the thallus</tissue>
    </source>
</reference>
<dbReference type="PROSITE" id="PS50076">
    <property type="entry name" value="DNAJ_2"/>
    <property type="match status" value="1"/>
</dbReference>
<dbReference type="InterPro" id="IPR001623">
    <property type="entry name" value="DnaJ_domain"/>
</dbReference>
<comment type="caution">
    <text evidence="3">The sequence shown here is derived from an EMBL/GenBank/DDBJ whole genome shotgun (WGS) entry which is preliminary data.</text>
</comment>
<feature type="transmembrane region" description="Helical" evidence="1">
    <location>
        <begin position="109"/>
        <end position="126"/>
    </location>
</feature>
<gene>
    <name evidence="3" type="ORF">R1sor_015181</name>
</gene>
<evidence type="ECO:0000256" key="1">
    <source>
        <dbReference type="SAM" id="Phobius"/>
    </source>
</evidence>
<evidence type="ECO:0000259" key="2">
    <source>
        <dbReference type="PROSITE" id="PS50076"/>
    </source>
</evidence>
<dbReference type="InterPro" id="IPR036656">
    <property type="entry name" value="QCR9_sf"/>
</dbReference>
<sequence length="171" mass="19773">MTDYYRVLGSKHAAGQKFKELSEAYEILSDEKKRAAYNREGRAGFRRAYGPGSYERAQAYRRTAGEDAWKAQYTEEPFHTRGFYPEGRNRAPFRWRFGFPHFGFTRADYAFHGLIFLAAVVGFTVADNTFDSFWKSRNTGKSFEEAMEAVDREKRSKLEKNRAEGLKASSD</sequence>
<dbReference type="AlphaFoldDB" id="A0ABD3HEI8"/>
<dbReference type="InterPro" id="IPR036869">
    <property type="entry name" value="J_dom_sf"/>
</dbReference>
<evidence type="ECO:0000313" key="3">
    <source>
        <dbReference type="EMBL" id="KAL3688872.1"/>
    </source>
</evidence>
<proteinExistence type="predicted"/>
<keyword evidence="1" id="KW-0472">Membrane</keyword>
<protein>
    <recommendedName>
        <fullName evidence="2">J domain-containing protein</fullName>
    </recommendedName>
</protein>
<dbReference type="SUPFAM" id="SSF46565">
    <property type="entry name" value="Chaperone J-domain"/>
    <property type="match status" value="1"/>
</dbReference>
<organism evidence="3 4">
    <name type="scientific">Riccia sorocarpa</name>
    <dbReference type="NCBI Taxonomy" id="122646"/>
    <lineage>
        <taxon>Eukaryota</taxon>
        <taxon>Viridiplantae</taxon>
        <taxon>Streptophyta</taxon>
        <taxon>Embryophyta</taxon>
        <taxon>Marchantiophyta</taxon>
        <taxon>Marchantiopsida</taxon>
        <taxon>Marchantiidae</taxon>
        <taxon>Marchantiales</taxon>
        <taxon>Ricciaceae</taxon>
        <taxon>Riccia</taxon>
    </lineage>
</organism>
<keyword evidence="1" id="KW-0812">Transmembrane</keyword>
<evidence type="ECO:0000313" key="4">
    <source>
        <dbReference type="Proteomes" id="UP001633002"/>
    </source>
</evidence>
<feature type="domain" description="J" evidence="2">
    <location>
        <begin position="1"/>
        <end position="41"/>
    </location>
</feature>
<keyword evidence="4" id="KW-1185">Reference proteome</keyword>
<dbReference type="Proteomes" id="UP001633002">
    <property type="component" value="Unassembled WGS sequence"/>
</dbReference>